<sequence length="758" mass="81919">MLREASVIGVRPSLIAINAAITACLDWRAALLLLRRLQQDTTCPDVISFNAVMAASSSKKDGPAGLAESLLKELVSAALQPSQVTFGALISALGTERRWESALGRLDEAACRNLGPSSIACGAGISACDNGLLWERAVALLLHAQQRRLEVGVVTLGSVMSNLGKAAKWEAAFGLVQEMCRSGLRPSIQACSAALSACESQGWWRALALLRSMPISGPEPQSISYSVVLCACEKQLCWQPALELFAEMRVAAFKIDSLAYNAALGACVQSEGLTAGLELLELMSSQAVDPDALAYERLLRASCDAGDPAHAAGLLAALRRSISELLLRSYLSGACSGRRTRSPARNLPSAECEHGTVRSADPIRASRTPLTHHMSRQNSMSSEHRAEEVDDGKQDLRQKVNVAVAEADAGPPSSSSPPAAVPEIDISCFAFPEKASETDREEVICQVLAACTDLGFMNVVGHGVPQSIIGGLLAALSEFFRSPVEQKETCMSSAQDLTSRGYTPYKAESTNALFNRPGPRDLREAFSFGPADHQNGRPFGSNTYPDFMPHFRPCIDAYYAEMERLEKVMLEIFTLALARASRQPLDPGYLQQQIQPNRGLAKAVWYPACEPSAVDVHLGAHSDWGPFTILLTTTPGLEVCVKSEEGVPHWRSVPLVPGAFTINVADQLACWCNDRFVSCVHRVANIVSNEPRISVPYFSMQILPLDFVETAERKVGCICALGERPKYEPISVRNYLKRNFEMLKSAGKSVEVQKIGGA</sequence>
<dbReference type="InterPro" id="IPR005123">
    <property type="entry name" value="Oxoglu/Fe-dep_dioxygenase_dom"/>
</dbReference>
<dbReference type="EMBL" id="CAJNNV010030952">
    <property type="protein sequence ID" value="CAE8634276.1"/>
    <property type="molecule type" value="Genomic_DNA"/>
</dbReference>
<dbReference type="Pfam" id="PF14226">
    <property type="entry name" value="DIOX_N"/>
    <property type="match status" value="1"/>
</dbReference>
<dbReference type="InterPro" id="IPR002885">
    <property type="entry name" value="PPR_rpt"/>
</dbReference>
<dbReference type="PROSITE" id="PS51471">
    <property type="entry name" value="FE2OG_OXY"/>
    <property type="match status" value="1"/>
</dbReference>
<protein>
    <recommendedName>
        <fullName evidence="4">Fe2OG dioxygenase domain-containing protein</fullName>
    </recommendedName>
</protein>
<dbReference type="NCBIfam" id="TIGR00756">
    <property type="entry name" value="PPR"/>
    <property type="match status" value="1"/>
</dbReference>
<feature type="domain" description="Fe2OG dioxygenase" evidence="4">
    <location>
        <begin position="595"/>
        <end position="701"/>
    </location>
</feature>
<evidence type="ECO:0000313" key="6">
    <source>
        <dbReference type="Proteomes" id="UP000654075"/>
    </source>
</evidence>
<dbReference type="Pfam" id="PF03171">
    <property type="entry name" value="2OG-FeII_Oxy"/>
    <property type="match status" value="1"/>
</dbReference>
<accession>A0A813H8L4</accession>
<dbReference type="Gene3D" id="2.60.120.330">
    <property type="entry name" value="B-lactam Antibiotic, Isopenicillin N Synthase, Chain"/>
    <property type="match status" value="1"/>
</dbReference>
<dbReference type="PANTHER" id="PTHR47447:SF17">
    <property type="entry name" value="OS12G0638900 PROTEIN"/>
    <property type="match status" value="1"/>
</dbReference>
<evidence type="ECO:0000256" key="3">
    <source>
        <dbReference type="SAM" id="MobiDB-lite"/>
    </source>
</evidence>
<keyword evidence="6" id="KW-1185">Reference proteome</keyword>
<comment type="caution">
    <text evidence="5">The sequence shown here is derived from an EMBL/GenBank/DDBJ whole genome shotgun (WGS) entry which is preliminary data.</text>
</comment>
<dbReference type="InterPro" id="IPR044861">
    <property type="entry name" value="IPNS-like_FE2OG_OXY"/>
</dbReference>
<organism evidence="5 6">
    <name type="scientific">Polarella glacialis</name>
    <name type="common">Dinoflagellate</name>
    <dbReference type="NCBI Taxonomy" id="89957"/>
    <lineage>
        <taxon>Eukaryota</taxon>
        <taxon>Sar</taxon>
        <taxon>Alveolata</taxon>
        <taxon>Dinophyceae</taxon>
        <taxon>Suessiales</taxon>
        <taxon>Suessiaceae</taxon>
        <taxon>Polarella</taxon>
    </lineage>
</organism>
<dbReference type="Pfam" id="PF01535">
    <property type="entry name" value="PPR"/>
    <property type="match status" value="2"/>
</dbReference>
<dbReference type="OrthoDB" id="288590at2759"/>
<evidence type="ECO:0000313" key="5">
    <source>
        <dbReference type="EMBL" id="CAE8634276.1"/>
    </source>
</evidence>
<keyword evidence="1" id="KW-0677">Repeat</keyword>
<dbReference type="AlphaFoldDB" id="A0A813H8L4"/>
<name>A0A813H8L4_POLGL</name>
<evidence type="ECO:0000256" key="1">
    <source>
        <dbReference type="ARBA" id="ARBA00022737"/>
    </source>
</evidence>
<dbReference type="Gene3D" id="1.25.40.10">
    <property type="entry name" value="Tetratricopeptide repeat domain"/>
    <property type="match status" value="2"/>
</dbReference>
<dbReference type="InterPro" id="IPR027443">
    <property type="entry name" value="IPNS-like_sf"/>
</dbReference>
<feature type="region of interest" description="Disordered" evidence="3">
    <location>
        <begin position="336"/>
        <end position="393"/>
    </location>
</feature>
<gene>
    <name evidence="5" type="ORF">PGLA1383_LOCUS49927</name>
</gene>
<feature type="compositionally biased region" description="Basic and acidic residues" evidence="3">
    <location>
        <begin position="382"/>
        <end position="393"/>
    </location>
</feature>
<reference evidence="5" key="1">
    <citation type="submission" date="2021-02" db="EMBL/GenBank/DDBJ databases">
        <authorList>
            <person name="Dougan E. K."/>
            <person name="Rhodes N."/>
            <person name="Thang M."/>
            <person name="Chan C."/>
        </authorList>
    </citation>
    <scope>NUCLEOTIDE SEQUENCE</scope>
</reference>
<dbReference type="PROSITE" id="PS51375">
    <property type="entry name" value="PPR"/>
    <property type="match status" value="1"/>
</dbReference>
<dbReference type="PROSITE" id="PS51257">
    <property type="entry name" value="PROKAR_LIPOPROTEIN"/>
    <property type="match status" value="1"/>
</dbReference>
<dbReference type="SUPFAM" id="SSF51197">
    <property type="entry name" value="Clavaminate synthase-like"/>
    <property type="match status" value="1"/>
</dbReference>
<proteinExistence type="predicted"/>
<evidence type="ECO:0000259" key="4">
    <source>
        <dbReference type="PROSITE" id="PS51471"/>
    </source>
</evidence>
<feature type="repeat" description="PPR" evidence="2">
    <location>
        <begin position="152"/>
        <end position="186"/>
    </location>
</feature>
<dbReference type="PANTHER" id="PTHR47447">
    <property type="entry name" value="OS03G0856100 PROTEIN"/>
    <property type="match status" value="1"/>
</dbReference>
<dbReference type="InterPro" id="IPR011990">
    <property type="entry name" value="TPR-like_helical_dom_sf"/>
</dbReference>
<dbReference type="Proteomes" id="UP000654075">
    <property type="component" value="Unassembled WGS sequence"/>
</dbReference>
<dbReference type="InterPro" id="IPR026992">
    <property type="entry name" value="DIOX_N"/>
</dbReference>
<evidence type="ECO:0000256" key="2">
    <source>
        <dbReference type="PROSITE-ProRule" id="PRU00708"/>
    </source>
</evidence>